<gene>
    <name evidence="1" type="ORF">LzC2_21720</name>
</gene>
<protein>
    <recommendedName>
        <fullName evidence="3">Polyketide cyclase / dehydrase and lipid transport</fullName>
    </recommendedName>
</protein>
<keyword evidence="2" id="KW-1185">Reference proteome</keyword>
<evidence type="ECO:0000313" key="2">
    <source>
        <dbReference type="Proteomes" id="UP000609651"/>
    </source>
</evidence>
<dbReference type="SUPFAM" id="SSF55961">
    <property type="entry name" value="Bet v1-like"/>
    <property type="match status" value="1"/>
</dbReference>
<reference evidence="1 2" key="1">
    <citation type="journal article" date="2020" name="Syst. Appl. Microbiol.">
        <title>Alienimonas chondri sp. nov., a novel planctomycete isolated from the biofilm of the red alga Chondrus crispus.</title>
        <authorList>
            <person name="Vitorino I."/>
            <person name="Albuquerque L."/>
            <person name="Wiegand S."/>
            <person name="Kallscheuer N."/>
            <person name="da Costa M.S."/>
            <person name="Lobo-da-Cunha A."/>
            <person name="Jogler C."/>
            <person name="Lage O.M."/>
        </authorList>
    </citation>
    <scope>NUCLEOTIDE SEQUENCE [LARGE SCALE GENOMIC DNA]</scope>
    <source>
        <strain evidence="1 2">LzC2</strain>
    </source>
</reference>
<dbReference type="InterPro" id="IPR019587">
    <property type="entry name" value="Polyketide_cyclase/dehydratase"/>
</dbReference>
<dbReference type="EMBL" id="WTPX01000061">
    <property type="protein sequence ID" value="NNJ26093.1"/>
    <property type="molecule type" value="Genomic_DNA"/>
</dbReference>
<dbReference type="Pfam" id="PF10604">
    <property type="entry name" value="Polyketide_cyc2"/>
    <property type="match status" value="1"/>
</dbReference>
<organism evidence="1 2">
    <name type="scientific">Alienimonas chondri</name>
    <dbReference type="NCBI Taxonomy" id="2681879"/>
    <lineage>
        <taxon>Bacteria</taxon>
        <taxon>Pseudomonadati</taxon>
        <taxon>Planctomycetota</taxon>
        <taxon>Planctomycetia</taxon>
        <taxon>Planctomycetales</taxon>
        <taxon>Planctomycetaceae</taxon>
        <taxon>Alienimonas</taxon>
    </lineage>
</organism>
<evidence type="ECO:0000313" key="1">
    <source>
        <dbReference type="EMBL" id="NNJ26093.1"/>
    </source>
</evidence>
<evidence type="ECO:0008006" key="3">
    <source>
        <dbReference type="Google" id="ProtNLM"/>
    </source>
</evidence>
<sequence length="153" mass="17046">MHSLASVEIDRPIGEVFTYTDEKVAEWSLTVVENEVVEEKNGVGTTFRCVTEERGRRMEFQGVVTLWEPPAKSAIRLTGKSFDIEAEYRFEDLNGRTRVTQESTVRGKGFVKVVFLLFGRFMNKQGCDAAMRELESLKTKLESGAGAATGASV</sequence>
<name>A0ABX1VFP9_9PLAN</name>
<comment type="caution">
    <text evidence="1">The sequence shown here is derived from an EMBL/GenBank/DDBJ whole genome shotgun (WGS) entry which is preliminary data.</text>
</comment>
<dbReference type="Gene3D" id="3.30.530.20">
    <property type="match status" value="1"/>
</dbReference>
<accession>A0ABX1VFP9</accession>
<dbReference type="InterPro" id="IPR023393">
    <property type="entry name" value="START-like_dom_sf"/>
</dbReference>
<dbReference type="Proteomes" id="UP000609651">
    <property type="component" value="Unassembled WGS sequence"/>
</dbReference>
<proteinExistence type="predicted"/>